<evidence type="ECO:0000313" key="3">
    <source>
        <dbReference type="EMBL" id="VYT23385.1"/>
    </source>
</evidence>
<dbReference type="RefSeq" id="WP_102722199.1">
    <property type="nucleotide sequence ID" value="NZ_CACRSS010000021.1"/>
</dbReference>
<protein>
    <submittedName>
        <fullName evidence="3">Uncharacterized protein</fullName>
    </submittedName>
</protein>
<sequence length="107" mass="11270">MKKLLIRSCLIAGLAWTASCSSNKETAPQEPAPAPAVQPEQTTAADRPAPWAPAPVKPAILPQEENAESVPGPAVLPGDFRPGLRTPRLPETLLYDLDGKLITPSAP</sequence>
<organism evidence="3">
    <name type="scientific">Akkermansia muciniphila</name>
    <dbReference type="NCBI Taxonomy" id="239935"/>
    <lineage>
        <taxon>Bacteria</taxon>
        <taxon>Pseudomonadati</taxon>
        <taxon>Verrucomicrobiota</taxon>
        <taxon>Verrucomicrobiia</taxon>
        <taxon>Verrucomicrobiales</taxon>
        <taxon>Akkermansiaceae</taxon>
        <taxon>Akkermansia</taxon>
    </lineage>
</organism>
<keyword evidence="2" id="KW-0732">Signal</keyword>
<dbReference type="PROSITE" id="PS51257">
    <property type="entry name" value="PROKAR_LIPOPROTEIN"/>
    <property type="match status" value="1"/>
</dbReference>
<proteinExistence type="predicted"/>
<name>A0A6N2UXX4_9BACT</name>
<dbReference type="OrthoDB" id="200122at2"/>
<evidence type="ECO:0000256" key="2">
    <source>
        <dbReference type="SAM" id="SignalP"/>
    </source>
</evidence>
<reference evidence="3" key="1">
    <citation type="submission" date="2019-11" db="EMBL/GenBank/DDBJ databases">
        <authorList>
            <person name="Feng L."/>
        </authorList>
    </citation>
    <scope>NUCLEOTIDE SEQUENCE</scope>
    <source>
        <strain evidence="3">AMuciniphilaLFYP55</strain>
    </source>
</reference>
<feature type="signal peptide" evidence="2">
    <location>
        <begin position="1"/>
        <end position="17"/>
    </location>
</feature>
<dbReference type="EMBL" id="CACRSS010000021">
    <property type="protein sequence ID" value="VYT23385.1"/>
    <property type="molecule type" value="Genomic_DNA"/>
</dbReference>
<feature type="compositionally biased region" description="Low complexity" evidence="1">
    <location>
        <begin position="37"/>
        <end position="49"/>
    </location>
</feature>
<accession>A0A6N2UXX4</accession>
<feature type="region of interest" description="Disordered" evidence="1">
    <location>
        <begin position="21"/>
        <end position="83"/>
    </location>
</feature>
<feature type="chain" id="PRO_5026765956" evidence="2">
    <location>
        <begin position="18"/>
        <end position="107"/>
    </location>
</feature>
<gene>
    <name evidence="3" type="ORF">AMLFYP55_01207</name>
</gene>
<dbReference type="AlphaFoldDB" id="A0A6N2UXX4"/>
<evidence type="ECO:0000256" key="1">
    <source>
        <dbReference type="SAM" id="MobiDB-lite"/>
    </source>
</evidence>